<feature type="transmembrane region" description="Helical" evidence="9">
    <location>
        <begin position="71"/>
        <end position="89"/>
    </location>
</feature>
<dbReference type="EMBL" id="JANCPR020000001">
    <property type="protein sequence ID" value="MDJ1130662.1"/>
    <property type="molecule type" value="Genomic_DNA"/>
</dbReference>
<keyword evidence="6 9" id="KW-1133">Transmembrane helix</keyword>
<keyword evidence="2" id="KW-1003">Cell membrane</keyword>
<keyword evidence="4 10" id="KW-0808">Transferase</keyword>
<feature type="transmembrane region" description="Helical" evidence="9">
    <location>
        <begin position="314"/>
        <end position="334"/>
    </location>
</feature>
<accession>A0ABT6ZP70</accession>
<evidence type="ECO:0000313" key="10">
    <source>
        <dbReference type="EMBL" id="MDJ1130662.1"/>
    </source>
</evidence>
<feature type="transmembrane region" description="Helical" evidence="9">
    <location>
        <begin position="181"/>
        <end position="202"/>
    </location>
</feature>
<name>A0ABT6ZP70_9ACTN</name>
<dbReference type="Proteomes" id="UP001214441">
    <property type="component" value="Unassembled WGS sequence"/>
</dbReference>
<feature type="transmembrane region" description="Helical" evidence="9">
    <location>
        <begin position="223"/>
        <end position="243"/>
    </location>
</feature>
<organism evidence="10 11">
    <name type="scientific">Streptomyces iconiensis</name>
    <dbReference type="NCBI Taxonomy" id="1384038"/>
    <lineage>
        <taxon>Bacteria</taxon>
        <taxon>Bacillati</taxon>
        <taxon>Actinomycetota</taxon>
        <taxon>Actinomycetes</taxon>
        <taxon>Kitasatosporales</taxon>
        <taxon>Streptomycetaceae</taxon>
        <taxon>Streptomyces</taxon>
    </lineage>
</organism>
<feature type="transmembrane region" description="Helical" evidence="9">
    <location>
        <begin position="346"/>
        <end position="366"/>
    </location>
</feature>
<comment type="caution">
    <text evidence="10">The sequence shown here is derived from an EMBL/GenBank/DDBJ whole genome shotgun (WGS) entry which is preliminary data.</text>
</comment>
<dbReference type="GO" id="GO:0016757">
    <property type="term" value="F:glycosyltransferase activity"/>
    <property type="evidence" value="ECO:0007669"/>
    <property type="project" value="UniProtKB-KW"/>
</dbReference>
<proteinExistence type="predicted"/>
<feature type="compositionally biased region" description="Gly residues" evidence="8">
    <location>
        <begin position="9"/>
        <end position="22"/>
    </location>
</feature>
<evidence type="ECO:0000256" key="6">
    <source>
        <dbReference type="ARBA" id="ARBA00022989"/>
    </source>
</evidence>
<keyword evidence="5 9" id="KW-0812">Transmembrane</keyword>
<gene>
    <name evidence="10" type="ORF">NMN56_001595</name>
</gene>
<feature type="transmembrane region" description="Helical" evidence="9">
    <location>
        <begin position="29"/>
        <end position="47"/>
    </location>
</feature>
<dbReference type="InterPro" id="IPR050297">
    <property type="entry name" value="LipidA_mod_glycosyltrf_83"/>
</dbReference>
<dbReference type="PANTHER" id="PTHR33908">
    <property type="entry name" value="MANNOSYLTRANSFERASE YKCB-RELATED"/>
    <property type="match status" value="1"/>
</dbReference>
<sequence>MATDVASGRPGGGDTEDGGVAGPRGGLRAAPVLVPASVALLLGAWGIQRQGSMWRDEAVTWYAAHLSLPELWHLVGNIDAVHALYYVLMHSVFSVWDGGLVALRLPSVVATAVAAAGVGALGHRLSGARAGLVAGVIFCALPIVQHNAQEGRSYALVSAMVVWATHLLLRAVRSGSPKAWAGYAVLLLLACWMHEFAALAMLAHGVTLKLSAVSPPTWRSWRIACAAIAAGLTPLVVLSLGQAKDQLGWLGRPGAGAWALFAGISLLGWMCSRVSTRSVRRPDVAAVALPLLVVPTGALLVASLVKPWYVDRYVFYGMAGLALLLGVTLDRALGQGALGQRVPYRAARATGAALCCAGLVAALLPLSASMRTPQSRKDDAIAVTEAVRRMSAPGDAVLFMPSRRRVWLLSSPPTYRKLDDLALARAPADSGTLQGEELPARRVEERLRKVRRVIALTDEAGEPLDATGQESVKRRTLNAGFSACETARVKGARIVLYARGGSCPPRR</sequence>
<evidence type="ECO:0000256" key="5">
    <source>
        <dbReference type="ARBA" id="ARBA00022692"/>
    </source>
</evidence>
<feature type="transmembrane region" description="Helical" evidence="9">
    <location>
        <begin position="151"/>
        <end position="169"/>
    </location>
</feature>
<evidence type="ECO:0000256" key="9">
    <source>
        <dbReference type="SAM" id="Phobius"/>
    </source>
</evidence>
<evidence type="ECO:0000256" key="7">
    <source>
        <dbReference type="ARBA" id="ARBA00023136"/>
    </source>
</evidence>
<feature type="region of interest" description="Disordered" evidence="8">
    <location>
        <begin position="1"/>
        <end position="22"/>
    </location>
</feature>
<feature type="transmembrane region" description="Helical" evidence="9">
    <location>
        <begin position="127"/>
        <end position="144"/>
    </location>
</feature>
<dbReference type="RefSeq" id="WP_274039670.1">
    <property type="nucleotide sequence ID" value="NZ_JANCPR020000001.1"/>
</dbReference>
<feature type="transmembrane region" description="Helical" evidence="9">
    <location>
        <begin position="101"/>
        <end position="121"/>
    </location>
</feature>
<keyword evidence="11" id="KW-1185">Reference proteome</keyword>
<comment type="subcellular location">
    <subcellularLocation>
        <location evidence="1">Cell membrane</location>
        <topology evidence="1">Multi-pass membrane protein</topology>
    </subcellularLocation>
</comment>
<feature type="transmembrane region" description="Helical" evidence="9">
    <location>
        <begin position="284"/>
        <end position="302"/>
    </location>
</feature>
<evidence type="ECO:0000256" key="3">
    <source>
        <dbReference type="ARBA" id="ARBA00022676"/>
    </source>
</evidence>
<evidence type="ECO:0000256" key="8">
    <source>
        <dbReference type="SAM" id="MobiDB-lite"/>
    </source>
</evidence>
<protein>
    <submittedName>
        <fullName evidence="10">Glycosyltransferase family 39 protein</fullName>
        <ecNumber evidence="10">2.4.-.-</ecNumber>
    </submittedName>
</protein>
<evidence type="ECO:0000256" key="1">
    <source>
        <dbReference type="ARBA" id="ARBA00004651"/>
    </source>
</evidence>
<evidence type="ECO:0000256" key="4">
    <source>
        <dbReference type="ARBA" id="ARBA00022679"/>
    </source>
</evidence>
<evidence type="ECO:0000256" key="2">
    <source>
        <dbReference type="ARBA" id="ARBA00022475"/>
    </source>
</evidence>
<dbReference type="PANTHER" id="PTHR33908:SF3">
    <property type="entry name" value="UNDECAPRENYL PHOSPHATE-ALPHA-4-AMINO-4-DEOXY-L-ARABINOSE ARABINOSYL TRANSFERASE"/>
    <property type="match status" value="1"/>
</dbReference>
<dbReference type="EC" id="2.4.-.-" evidence="10"/>
<keyword evidence="3 10" id="KW-0328">Glycosyltransferase</keyword>
<reference evidence="10 11" key="1">
    <citation type="submission" date="2023-05" db="EMBL/GenBank/DDBJ databases">
        <title>Streptantibioticus silvisoli sp. nov., acidotolerant actinomycetes 1 from pine litter.</title>
        <authorList>
            <person name="Swiecimska M."/>
            <person name="Golinska P."/>
            <person name="Sangal V."/>
            <person name="Wachnowicz B."/>
            <person name="Goodfellow M."/>
        </authorList>
    </citation>
    <scope>NUCLEOTIDE SEQUENCE [LARGE SCALE GENOMIC DNA]</scope>
    <source>
        <strain evidence="10 11">DSM 42109</strain>
    </source>
</reference>
<evidence type="ECO:0000313" key="11">
    <source>
        <dbReference type="Proteomes" id="UP001214441"/>
    </source>
</evidence>
<keyword evidence="7 9" id="KW-0472">Membrane</keyword>
<feature type="transmembrane region" description="Helical" evidence="9">
    <location>
        <begin position="255"/>
        <end position="272"/>
    </location>
</feature>